<dbReference type="SUPFAM" id="SSF109905">
    <property type="entry name" value="Surp module (SWAP domain)"/>
    <property type="match status" value="2"/>
</dbReference>
<dbReference type="GO" id="GO:0071004">
    <property type="term" value="C:U2-type prespliceosome"/>
    <property type="evidence" value="ECO:0007669"/>
    <property type="project" value="TreeGrafter"/>
</dbReference>
<feature type="region of interest" description="Disordered" evidence="8">
    <location>
        <begin position="492"/>
        <end position="520"/>
    </location>
</feature>
<evidence type="ECO:0000256" key="1">
    <source>
        <dbReference type="ARBA" id="ARBA00004123"/>
    </source>
</evidence>
<dbReference type="InterPro" id="IPR035967">
    <property type="entry name" value="SWAP/Surp_sf"/>
</dbReference>
<keyword evidence="3" id="KW-0747">Spliceosome</keyword>
<evidence type="ECO:0000259" key="9">
    <source>
        <dbReference type="PROSITE" id="PS50128"/>
    </source>
</evidence>
<dbReference type="PANTHER" id="PTHR15316">
    <property type="entry name" value="SPLICEOSOME ASSOCIATED PROTEIN 114/SWAP SPLICING FACTOR-RELATED"/>
    <property type="match status" value="1"/>
</dbReference>
<evidence type="ECO:0000256" key="3">
    <source>
        <dbReference type="ARBA" id="ARBA00022728"/>
    </source>
</evidence>
<dbReference type="InterPro" id="IPR045146">
    <property type="entry name" value="SF3A1"/>
</dbReference>
<evidence type="ECO:0000256" key="6">
    <source>
        <dbReference type="ARBA" id="ARBA00023242"/>
    </source>
</evidence>
<dbReference type="InterPro" id="IPR022030">
    <property type="entry name" value="SF3A1_dom"/>
</dbReference>
<comment type="caution">
    <text evidence="10">The sequence shown here is derived from an EMBL/GenBank/DDBJ whole genome shotgun (WGS) entry which is preliminary data.</text>
</comment>
<dbReference type="Pfam" id="PF12230">
    <property type="entry name" value="PRP21_like_P"/>
    <property type="match status" value="1"/>
</dbReference>
<keyword evidence="2" id="KW-0507">mRNA processing</keyword>
<feature type="region of interest" description="Disordered" evidence="8">
    <location>
        <begin position="1"/>
        <end position="34"/>
    </location>
</feature>
<gene>
    <name evidence="10" type="ORF">NKR23_g1533</name>
</gene>
<dbReference type="PROSITE" id="PS50128">
    <property type="entry name" value="SURP"/>
    <property type="match status" value="2"/>
</dbReference>
<keyword evidence="7" id="KW-0175">Coiled coil</keyword>
<dbReference type="PANTHER" id="PTHR15316:SF1">
    <property type="entry name" value="SPLICING FACTOR 3A SUBUNIT 1"/>
    <property type="match status" value="1"/>
</dbReference>
<dbReference type="GO" id="GO:0071013">
    <property type="term" value="C:catalytic step 2 spliceosome"/>
    <property type="evidence" value="ECO:0007669"/>
    <property type="project" value="TreeGrafter"/>
</dbReference>
<dbReference type="Proteomes" id="UP001174694">
    <property type="component" value="Unassembled WGS sequence"/>
</dbReference>
<accession>A0AA38RNL8</accession>
<dbReference type="GO" id="GO:0003723">
    <property type="term" value="F:RNA binding"/>
    <property type="evidence" value="ECO:0007669"/>
    <property type="project" value="InterPro"/>
</dbReference>
<keyword evidence="5" id="KW-0508">mRNA splicing</keyword>
<dbReference type="SMART" id="SM00648">
    <property type="entry name" value="SWAP"/>
    <property type="match status" value="2"/>
</dbReference>
<feature type="compositionally biased region" description="Pro residues" evidence="8">
    <location>
        <begin position="25"/>
        <end position="34"/>
    </location>
</feature>
<dbReference type="FunFam" id="1.10.10.790:FF:000001">
    <property type="entry name" value="Splicing factor 3a, subunit 1"/>
    <property type="match status" value="1"/>
</dbReference>
<dbReference type="Pfam" id="PF01805">
    <property type="entry name" value="Surp"/>
    <property type="match status" value="2"/>
</dbReference>
<dbReference type="FunFam" id="1.10.10.790:FF:000015">
    <property type="entry name" value="Splicing factor 3A subunit 1"/>
    <property type="match status" value="1"/>
</dbReference>
<evidence type="ECO:0000313" key="11">
    <source>
        <dbReference type="Proteomes" id="UP001174694"/>
    </source>
</evidence>
<dbReference type="Gene3D" id="1.10.10.790">
    <property type="entry name" value="Surp module"/>
    <property type="match status" value="2"/>
</dbReference>
<proteinExistence type="predicted"/>
<feature type="region of interest" description="Disordered" evidence="8">
    <location>
        <begin position="104"/>
        <end position="124"/>
    </location>
</feature>
<dbReference type="GO" id="GO:0045292">
    <property type="term" value="P:mRNA cis splicing, via spliceosome"/>
    <property type="evidence" value="ECO:0007669"/>
    <property type="project" value="InterPro"/>
</dbReference>
<keyword evidence="11" id="KW-1185">Reference proteome</keyword>
<evidence type="ECO:0000256" key="8">
    <source>
        <dbReference type="SAM" id="MobiDB-lite"/>
    </source>
</evidence>
<evidence type="ECO:0000256" key="7">
    <source>
        <dbReference type="SAM" id="Coils"/>
    </source>
</evidence>
<dbReference type="GO" id="GO:0000381">
    <property type="term" value="P:regulation of alternative mRNA splicing, via spliceosome"/>
    <property type="evidence" value="ECO:0007669"/>
    <property type="project" value="TreeGrafter"/>
</dbReference>
<keyword evidence="6" id="KW-0539">Nucleus</keyword>
<dbReference type="GO" id="GO:0005686">
    <property type="term" value="C:U2 snRNP"/>
    <property type="evidence" value="ECO:0007669"/>
    <property type="project" value="TreeGrafter"/>
</dbReference>
<evidence type="ECO:0000256" key="2">
    <source>
        <dbReference type="ARBA" id="ARBA00022664"/>
    </source>
</evidence>
<dbReference type="InterPro" id="IPR000061">
    <property type="entry name" value="Surp"/>
</dbReference>
<feature type="region of interest" description="Disordered" evidence="8">
    <location>
        <begin position="315"/>
        <end position="377"/>
    </location>
</feature>
<feature type="coiled-coil region" evidence="7">
    <location>
        <begin position="208"/>
        <end position="257"/>
    </location>
</feature>
<feature type="domain" description="SURP motif" evidence="9">
    <location>
        <begin position="138"/>
        <end position="180"/>
    </location>
</feature>
<sequence length="538" mass="60490">MAATNGDATPAGAATAAAELDRIKPPPGMIIPPPGEIREAIEKTAGFVARRGVSFEDRIRETHGANPKFSFLTSASDAYNPYYEWRKQEYEAGRVTAVAAGRVGEAATAKEEPKGPPKPPDFHFSARMPRINQKDLEVLRLTALFVARNGRQFMTQLAQREAGNPQFQFLIPNHTFHNYFQHMIDQYSILLREGGAGGDGTKAQQERMAELQQNVDDKYHVLARAKQRAEWAKFQESERQRKEQEEEKEKLEFARIDWNDFVVVETITFSESDDQANLPPPTTLNDLQYASLEEKNKASVNANFRIEEAFPFDDNSYNAYPPQAPQAAQNLPVHPAPASQAQPGVPSPQYNTPTPPSVQARSAQEEEEAQRIQEREQARARMHQAQTEAKAGGPAMKIRENYVPRAASRAANKFSQTALCPNCKQQIPLNELEEHMRIELLDPRWKEQKAKADARYATTNLSTVDVANNLKRLASQRSDVFDVQSGLPLTEEEADRRKRTALNSFDGNADGKNQAHVNHVNVEEQIRAIHQKFAQEKR</sequence>
<keyword evidence="4" id="KW-0677">Repeat</keyword>
<organism evidence="10 11">
    <name type="scientific">Pleurostoma richardsiae</name>
    <dbReference type="NCBI Taxonomy" id="41990"/>
    <lineage>
        <taxon>Eukaryota</taxon>
        <taxon>Fungi</taxon>
        <taxon>Dikarya</taxon>
        <taxon>Ascomycota</taxon>
        <taxon>Pezizomycotina</taxon>
        <taxon>Sordariomycetes</taxon>
        <taxon>Sordariomycetidae</taxon>
        <taxon>Calosphaeriales</taxon>
        <taxon>Pleurostomataceae</taxon>
        <taxon>Pleurostoma</taxon>
    </lineage>
</organism>
<feature type="domain" description="SURP motif" evidence="9">
    <location>
        <begin position="40"/>
        <end position="83"/>
    </location>
</feature>
<reference evidence="10" key="1">
    <citation type="submission" date="2022-07" db="EMBL/GenBank/DDBJ databases">
        <title>Fungi with potential for degradation of polypropylene.</title>
        <authorList>
            <person name="Gostincar C."/>
        </authorList>
    </citation>
    <scope>NUCLEOTIDE SEQUENCE</scope>
    <source>
        <strain evidence="10">EXF-13308</strain>
    </source>
</reference>
<protein>
    <recommendedName>
        <fullName evidence="9">SURP motif domain-containing protein</fullName>
    </recommendedName>
</protein>
<name>A0AA38RNL8_9PEZI</name>
<feature type="compositionally biased region" description="Low complexity" evidence="8">
    <location>
        <begin position="1"/>
        <end position="18"/>
    </location>
</feature>
<evidence type="ECO:0000256" key="5">
    <source>
        <dbReference type="ARBA" id="ARBA00023187"/>
    </source>
</evidence>
<evidence type="ECO:0000256" key="4">
    <source>
        <dbReference type="ARBA" id="ARBA00022737"/>
    </source>
</evidence>
<comment type="subcellular location">
    <subcellularLocation>
        <location evidence="1">Nucleus</location>
    </subcellularLocation>
</comment>
<dbReference type="AlphaFoldDB" id="A0AA38RNL8"/>
<dbReference type="EMBL" id="JANBVO010000003">
    <property type="protein sequence ID" value="KAJ9155343.1"/>
    <property type="molecule type" value="Genomic_DNA"/>
</dbReference>
<evidence type="ECO:0000313" key="10">
    <source>
        <dbReference type="EMBL" id="KAJ9155343.1"/>
    </source>
</evidence>